<name>A0A5J9UDW7_9POAL</name>
<evidence type="ECO:0000313" key="2">
    <source>
        <dbReference type="Proteomes" id="UP000324897"/>
    </source>
</evidence>
<sequence length="74" mass="7962">MYMAASLGLGHETFPCYPPAASLCFPPDLVASNCVATNFAAMAEDYFPQLGVHPPAGYYSPPQVFAGEKEQMNM</sequence>
<dbReference type="Gramene" id="TVU21461">
    <property type="protein sequence ID" value="TVU21461"/>
    <property type="gene ID" value="EJB05_31095"/>
</dbReference>
<reference evidence="1 2" key="1">
    <citation type="journal article" date="2019" name="Sci. Rep.">
        <title>A high-quality genome of Eragrostis curvula grass provides insights into Poaceae evolution and supports new strategies to enhance forage quality.</title>
        <authorList>
            <person name="Carballo J."/>
            <person name="Santos B.A.C.M."/>
            <person name="Zappacosta D."/>
            <person name="Garbus I."/>
            <person name="Selva J.P."/>
            <person name="Gallo C.A."/>
            <person name="Diaz A."/>
            <person name="Albertini E."/>
            <person name="Caccamo M."/>
            <person name="Echenique V."/>
        </authorList>
    </citation>
    <scope>NUCLEOTIDE SEQUENCE [LARGE SCALE GENOMIC DNA]</scope>
    <source>
        <strain evidence="2">cv. Victoria</strain>
        <tissue evidence="1">Leaf</tissue>
    </source>
</reference>
<gene>
    <name evidence="1" type="ORF">EJB05_31095</name>
</gene>
<organism evidence="1 2">
    <name type="scientific">Eragrostis curvula</name>
    <name type="common">weeping love grass</name>
    <dbReference type="NCBI Taxonomy" id="38414"/>
    <lineage>
        <taxon>Eukaryota</taxon>
        <taxon>Viridiplantae</taxon>
        <taxon>Streptophyta</taxon>
        <taxon>Embryophyta</taxon>
        <taxon>Tracheophyta</taxon>
        <taxon>Spermatophyta</taxon>
        <taxon>Magnoliopsida</taxon>
        <taxon>Liliopsida</taxon>
        <taxon>Poales</taxon>
        <taxon>Poaceae</taxon>
        <taxon>PACMAD clade</taxon>
        <taxon>Chloridoideae</taxon>
        <taxon>Eragrostideae</taxon>
        <taxon>Eragrostidinae</taxon>
        <taxon>Eragrostis</taxon>
    </lineage>
</organism>
<feature type="non-terminal residue" evidence="1">
    <location>
        <position position="1"/>
    </location>
</feature>
<dbReference type="AlphaFoldDB" id="A0A5J9UDW7"/>
<protein>
    <submittedName>
        <fullName evidence="1">Uncharacterized protein</fullName>
    </submittedName>
</protein>
<accession>A0A5J9UDW7</accession>
<dbReference type="EMBL" id="RWGY01000026">
    <property type="protein sequence ID" value="TVU21461.1"/>
    <property type="molecule type" value="Genomic_DNA"/>
</dbReference>
<dbReference type="Proteomes" id="UP000324897">
    <property type="component" value="Unassembled WGS sequence"/>
</dbReference>
<evidence type="ECO:0000313" key="1">
    <source>
        <dbReference type="EMBL" id="TVU21461.1"/>
    </source>
</evidence>
<keyword evidence="2" id="KW-1185">Reference proteome</keyword>
<proteinExistence type="predicted"/>
<comment type="caution">
    <text evidence="1">The sequence shown here is derived from an EMBL/GenBank/DDBJ whole genome shotgun (WGS) entry which is preliminary data.</text>
</comment>